<dbReference type="EMBL" id="OU893338">
    <property type="protein sequence ID" value="CAG9795349.1"/>
    <property type="molecule type" value="Genomic_DNA"/>
</dbReference>
<dbReference type="Proteomes" id="UP001153714">
    <property type="component" value="Chromosome 7"/>
</dbReference>
<organism evidence="2 3">
    <name type="scientific">Diatraea saccharalis</name>
    <name type="common">sugarcane borer</name>
    <dbReference type="NCBI Taxonomy" id="40085"/>
    <lineage>
        <taxon>Eukaryota</taxon>
        <taxon>Metazoa</taxon>
        <taxon>Ecdysozoa</taxon>
        <taxon>Arthropoda</taxon>
        <taxon>Hexapoda</taxon>
        <taxon>Insecta</taxon>
        <taxon>Pterygota</taxon>
        <taxon>Neoptera</taxon>
        <taxon>Endopterygota</taxon>
        <taxon>Lepidoptera</taxon>
        <taxon>Glossata</taxon>
        <taxon>Ditrysia</taxon>
        <taxon>Pyraloidea</taxon>
        <taxon>Crambidae</taxon>
        <taxon>Crambinae</taxon>
        <taxon>Diatraea</taxon>
    </lineage>
</organism>
<name>A0A9N9RFL3_9NEOP</name>
<reference evidence="2" key="1">
    <citation type="submission" date="2021-12" db="EMBL/GenBank/DDBJ databases">
        <authorList>
            <person name="King R."/>
        </authorList>
    </citation>
    <scope>NUCLEOTIDE SEQUENCE</scope>
</reference>
<dbReference type="AlphaFoldDB" id="A0A9N9RFL3"/>
<evidence type="ECO:0000256" key="1">
    <source>
        <dbReference type="SAM" id="MobiDB-lite"/>
    </source>
</evidence>
<sequence>MECYLADKGGAKQIHNAPIFNNRRVSTPIPVTRPAPRRQLKITGHRSVPAQQSRASPAAPAHRNHGGDNRGDLRERGHPQGGPHEPQDRGGEDHTTVYVMPPARPRDTNIAGAGAGADAAPAHITDNTFDSEHRSKHP</sequence>
<feature type="compositionally biased region" description="Low complexity" evidence="1">
    <location>
        <begin position="49"/>
        <end position="61"/>
    </location>
</feature>
<evidence type="ECO:0000313" key="2">
    <source>
        <dbReference type="EMBL" id="CAG9795349.1"/>
    </source>
</evidence>
<keyword evidence="3" id="KW-1185">Reference proteome</keyword>
<feature type="compositionally biased region" description="Basic and acidic residues" evidence="1">
    <location>
        <begin position="65"/>
        <end position="78"/>
    </location>
</feature>
<evidence type="ECO:0000313" key="3">
    <source>
        <dbReference type="Proteomes" id="UP001153714"/>
    </source>
</evidence>
<proteinExistence type="predicted"/>
<reference evidence="2" key="2">
    <citation type="submission" date="2022-10" db="EMBL/GenBank/DDBJ databases">
        <authorList>
            <consortium name="ENA_rothamsted_submissions"/>
            <consortium name="culmorum"/>
            <person name="King R."/>
        </authorList>
    </citation>
    <scope>NUCLEOTIDE SEQUENCE</scope>
</reference>
<accession>A0A9N9RFL3</accession>
<gene>
    <name evidence="2" type="ORF">DIATSA_LOCUS12623</name>
</gene>
<feature type="compositionally biased region" description="Basic and acidic residues" evidence="1">
    <location>
        <begin position="85"/>
        <end position="95"/>
    </location>
</feature>
<feature type="compositionally biased region" description="Basic residues" evidence="1">
    <location>
        <begin position="35"/>
        <end position="44"/>
    </location>
</feature>
<feature type="region of interest" description="Disordered" evidence="1">
    <location>
        <begin position="22"/>
        <end position="138"/>
    </location>
</feature>
<dbReference type="OrthoDB" id="7472163at2759"/>
<protein>
    <submittedName>
        <fullName evidence="2">Uncharacterized protein</fullName>
    </submittedName>
</protein>